<organism evidence="1">
    <name type="scientific">Oryza barthii</name>
    <dbReference type="NCBI Taxonomy" id="65489"/>
    <lineage>
        <taxon>Eukaryota</taxon>
        <taxon>Viridiplantae</taxon>
        <taxon>Streptophyta</taxon>
        <taxon>Embryophyta</taxon>
        <taxon>Tracheophyta</taxon>
        <taxon>Spermatophyta</taxon>
        <taxon>Magnoliopsida</taxon>
        <taxon>Liliopsida</taxon>
        <taxon>Poales</taxon>
        <taxon>Poaceae</taxon>
        <taxon>BOP clade</taxon>
        <taxon>Oryzoideae</taxon>
        <taxon>Oryzeae</taxon>
        <taxon>Oryzinae</taxon>
        <taxon>Oryza</taxon>
    </lineage>
</organism>
<dbReference type="Proteomes" id="UP000026960">
    <property type="component" value="Chromosome 2"/>
</dbReference>
<name>A0A0D3FBC1_9ORYZ</name>
<proteinExistence type="predicted"/>
<dbReference type="Gramene" id="OBART02G35120.1">
    <property type="protein sequence ID" value="OBART02G35120.1"/>
    <property type="gene ID" value="OBART02G35120"/>
</dbReference>
<dbReference type="HOGENOM" id="CLU_161634_0_0_1"/>
<sequence length="128" mass="15025">MTMEMHIKPMQNAWSREKLQNYRKALKRWWSVGMLVLFTRMLQSEFINTSQIQYSIYQLTHLAETAWLILLRCLAFAFFSDAVVRQPDYGSHGMPRTCRSISSVHRLQSDGPDNNLTKSRRLLLFVAV</sequence>
<reference evidence="1" key="1">
    <citation type="journal article" date="2009" name="Rice">
        <title>De Novo Next Generation Sequencing of Plant Genomes.</title>
        <authorList>
            <person name="Rounsley S."/>
            <person name="Marri P.R."/>
            <person name="Yu Y."/>
            <person name="He R."/>
            <person name="Sisneros N."/>
            <person name="Goicoechea J.L."/>
            <person name="Lee S.J."/>
            <person name="Angelova A."/>
            <person name="Kudrna D."/>
            <person name="Luo M."/>
            <person name="Affourtit J."/>
            <person name="Desany B."/>
            <person name="Knight J."/>
            <person name="Niazi F."/>
            <person name="Egholm M."/>
            <person name="Wing R.A."/>
        </authorList>
    </citation>
    <scope>NUCLEOTIDE SEQUENCE [LARGE SCALE GENOMIC DNA]</scope>
    <source>
        <strain evidence="1">cv. IRGC 105608</strain>
    </source>
</reference>
<evidence type="ECO:0000313" key="2">
    <source>
        <dbReference type="Proteomes" id="UP000026960"/>
    </source>
</evidence>
<dbReference type="EnsemblPlants" id="OBART02G35120.1">
    <property type="protein sequence ID" value="OBART02G35120.1"/>
    <property type="gene ID" value="OBART02G35120"/>
</dbReference>
<reference evidence="1" key="2">
    <citation type="submission" date="2015-03" db="UniProtKB">
        <authorList>
            <consortium name="EnsemblPlants"/>
        </authorList>
    </citation>
    <scope>IDENTIFICATION</scope>
</reference>
<evidence type="ECO:0000313" key="1">
    <source>
        <dbReference type="EnsemblPlants" id="OBART02G35120.1"/>
    </source>
</evidence>
<keyword evidence="2" id="KW-1185">Reference proteome</keyword>
<dbReference type="AlphaFoldDB" id="A0A0D3FBC1"/>
<accession>A0A0D3FBC1</accession>
<protein>
    <submittedName>
        <fullName evidence="1">Uncharacterized protein</fullName>
    </submittedName>
</protein>
<dbReference type="PaxDb" id="65489-OBART02G35120.1"/>